<evidence type="ECO:0000256" key="7">
    <source>
        <dbReference type="ARBA" id="ARBA00023136"/>
    </source>
</evidence>
<dbReference type="GO" id="GO:0005886">
    <property type="term" value="C:plasma membrane"/>
    <property type="evidence" value="ECO:0007669"/>
    <property type="project" value="UniProtKB-SubCell"/>
</dbReference>
<keyword evidence="5 9" id="KW-0812">Transmembrane</keyword>
<feature type="transmembrane region" description="Helical" evidence="9">
    <location>
        <begin position="66"/>
        <end position="84"/>
    </location>
</feature>
<feature type="transmembrane region" description="Helical" evidence="9">
    <location>
        <begin position="359"/>
        <end position="386"/>
    </location>
</feature>
<evidence type="ECO:0000313" key="10">
    <source>
        <dbReference type="EMBL" id="GAB17000.1"/>
    </source>
</evidence>
<feature type="transmembrane region" description="Helical" evidence="9">
    <location>
        <begin position="291"/>
        <end position="315"/>
    </location>
</feature>
<proteinExistence type="inferred from homology"/>
<feature type="transmembrane region" description="Helical" evidence="9">
    <location>
        <begin position="249"/>
        <end position="271"/>
    </location>
</feature>
<evidence type="ECO:0008006" key="12">
    <source>
        <dbReference type="Google" id="ProtNLM"/>
    </source>
</evidence>
<feature type="compositionally biased region" description="Basic and acidic residues" evidence="8">
    <location>
        <begin position="397"/>
        <end position="409"/>
    </location>
</feature>
<reference evidence="10 11" key="1">
    <citation type="submission" date="2011-12" db="EMBL/GenBank/DDBJ databases">
        <title>Whole genome shotgun sequence of Gordonia effusa NBRC 100432.</title>
        <authorList>
            <person name="Yoshida I."/>
            <person name="Takarada H."/>
            <person name="Hosoyama A."/>
            <person name="Tsuchikane K."/>
            <person name="Katsumata H."/>
            <person name="Yamazaki S."/>
            <person name="Fujita N."/>
        </authorList>
    </citation>
    <scope>NUCLEOTIDE SEQUENCE [LARGE SCALE GENOMIC DNA]</scope>
    <source>
        <strain evidence="10 11">NBRC 100432</strain>
    </source>
</reference>
<dbReference type="eggNOG" id="COG0628">
    <property type="taxonomic scope" value="Bacteria"/>
</dbReference>
<evidence type="ECO:0000256" key="4">
    <source>
        <dbReference type="ARBA" id="ARBA00022475"/>
    </source>
</evidence>
<dbReference type="AlphaFoldDB" id="H0QVZ9"/>
<keyword evidence="11" id="KW-1185">Reference proteome</keyword>
<accession>H0QVZ9</accession>
<dbReference type="PANTHER" id="PTHR21716">
    <property type="entry name" value="TRANSMEMBRANE PROTEIN"/>
    <property type="match status" value="1"/>
</dbReference>
<protein>
    <recommendedName>
        <fullName evidence="12">AI-2E family transporter</fullName>
    </recommendedName>
</protein>
<evidence type="ECO:0000256" key="9">
    <source>
        <dbReference type="SAM" id="Phobius"/>
    </source>
</evidence>
<comment type="similarity">
    <text evidence="2">Belongs to the autoinducer-2 exporter (AI-2E) (TC 2.A.86) family.</text>
</comment>
<evidence type="ECO:0000313" key="11">
    <source>
        <dbReference type="Proteomes" id="UP000035034"/>
    </source>
</evidence>
<keyword evidence="3" id="KW-0813">Transport</keyword>
<evidence type="ECO:0000256" key="8">
    <source>
        <dbReference type="SAM" id="MobiDB-lite"/>
    </source>
</evidence>
<feature type="compositionally biased region" description="Acidic residues" evidence="8">
    <location>
        <begin position="441"/>
        <end position="451"/>
    </location>
</feature>
<comment type="subcellular location">
    <subcellularLocation>
        <location evidence="1">Cell membrane</location>
        <topology evidence="1">Multi-pass membrane protein</topology>
    </subcellularLocation>
</comment>
<evidence type="ECO:0000256" key="5">
    <source>
        <dbReference type="ARBA" id="ARBA00022692"/>
    </source>
</evidence>
<dbReference type="InterPro" id="IPR002549">
    <property type="entry name" value="AI-2E-like"/>
</dbReference>
<evidence type="ECO:0000256" key="2">
    <source>
        <dbReference type="ARBA" id="ARBA00009773"/>
    </source>
</evidence>
<feature type="transmembrane region" description="Helical" evidence="9">
    <location>
        <begin position="322"/>
        <end position="339"/>
    </location>
</feature>
<dbReference type="Pfam" id="PF01594">
    <property type="entry name" value="AI-2E_transport"/>
    <property type="match status" value="1"/>
</dbReference>
<feature type="region of interest" description="Disordered" evidence="8">
    <location>
        <begin position="397"/>
        <end position="458"/>
    </location>
</feature>
<evidence type="ECO:0000256" key="1">
    <source>
        <dbReference type="ARBA" id="ARBA00004651"/>
    </source>
</evidence>
<feature type="transmembrane region" description="Helical" evidence="9">
    <location>
        <begin position="120"/>
        <end position="141"/>
    </location>
</feature>
<keyword evidence="7 9" id="KW-0472">Membrane</keyword>
<dbReference type="STRING" id="1077974.GOEFS_018_00330"/>
<gene>
    <name evidence="10" type="ORF">GOEFS_018_00330</name>
</gene>
<dbReference type="PANTHER" id="PTHR21716:SF53">
    <property type="entry name" value="PERMEASE PERM-RELATED"/>
    <property type="match status" value="1"/>
</dbReference>
<evidence type="ECO:0000256" key="3">
    <source>
        <dbReference type="ARBA" id="ARBA00022448"/>
    </source>
</evidence>
<comment type="caution">
    <text evidence="10">The sequence shown here is derived from an EMBL/GenBank/DDBJ whole genome shotgun (WGS) entry which is preliminary data.</text>
</comment>
<sequence>MVGREHYPTVGVHALRRGILIDERTATLGFVSDTGLGPSQPPHGLAGLREIDRAKVHPLVRATAEWSWRLLVIAAAGAVLVMFFDRFETVIVPVALAILGSAMLVPIVDALDRAGLPRSLAVLLALVGAIGALAAVMTFVVEEFIKGVPALVDQVTSTVNDVRRWLIDGPLGLEDKQVGNVGNDFTQFLHNNQDKVTSGALATATTASEIVTGALLTLFLVIFFLYGGGQMWEFMTRAVPVGSRTKVRVAGVAGFGTLVGYVRATVAVALVDAVGIGTGLAILNVPLALPLASLVFLGAFVPIVGALVTGSLAVLVALVTKGWIAAVISAAIVVGVMQLESHVLQPFLLGRSVRLHPVAVVLAIAAGLVSAGIVGGLLAVPIIAFLNTAIRSLYADSRSDGGSDGKDPDADPAGSSGEKSEKKSNEVTGKSLSDKRMYVAEPDEPQWDEFGENPGTAT</sequence>
<feature type="transmembrane region" description="Helical" evidence="9">
    <location>
        <begin position="90"/>
        <end position="108"/>
    </location>
</feature>
<evidence type="ECO:0000256" key="6">
    <source>
        <dbReference type="ARBA" id="ARBA00022989"/>
    </source>
</evidence>
<dbReference type="Proteomes" id="UP000035034">
    <property type="component" value="Unassembled WGS sequence"/>
</dbReference>
<dbReference type="EMBL" id="BAEH01000018">
    <property type="protein sequence ID" value="GAB17000.1"/>
    <property type="molecule type" value="Genomic_DNA"/>
</dbReference>
<name>H0QVZ9_9ACTN</name>
<organism evidence="10 11">
    <name type="scientific">Gordonia effusa NBRC 100432</name>
    <dbReference type="NCBI Taxonomy" id="1077974"/>
    <lineage>
        <taxon>Bacteria</taxon>
        <taxon>Bacillati</taxon>
        <taxon>Actinomycetota</taxon>
        <taxon>Actinomycetes</taxon>
        <taxon>Mycobacteriales</taxon>
        <taxon>Gordoniaceae</taxon>
        <taxon>Gordonia</taxon>
    </lineage>
</organism>
<keyword evidence="6 9" id="KW-1133">Transmembrane helix</keyword>
<keyword evidence="4" id="KW-1003">Cell membrane</keyword>
<dbReference type="GO" id="GO:0055085">
    <property type="term" value="P:transmembrane transport"/>
    <property type="evidence" value="ECO:0007669"/>
    <property type="project" value="TreeGrafter"/>
</dbReference>
<feature type="transmembrane region" description="Helical" evidence="9">
    <location>
        <begin position="210"/>
        <end position="228"/>
    </location>
</feature>